<dbReference type="PANTHER" id="PTHR46796:SF12">
    <property type="entry name" value="HTH-TYPE DNA-BINDING TRANSCRIPTIONAL ACTIVATOR EUTR"/>
    <property type="match status" value="1"/>
</dbReference>
<accession>A0A178XX70</accession>
<dbReference type="InterPro" id="IPR009057">
    <property type="entry name" value="Homeodomain-like_sf"/>
</dbReference>
<keyword evidence="1" id="KW-0805">Transcription regulation</keyword>
<keyword evidence="2" id="KW-0238">DNA-binding</keyword>
<dbReference type="Gene3D" id="1.10.10.60">
    <property type="entry name" value="Homeodomain-like"/>
    <property type="match status" value="1"/>
</dbReference>
<dbReference type="Pfam" id="PF14525">
    <property type="entry name" value="AraC_binding_2"/>
    <property type="match status" value="1"/>
</dbReference>
<proteinExistence type="predicted"/>
<dbReference type="InterPro" id="IPR018060">
    <property type="entry name" value="HTH_AraC"/>
</dbReference>
<comment type="caution">
    <text evidence="5">The sequence shown here is derived from an EMBL/GenBank/DDBJ whole genome shotgun (WGS) entry which is preliminary data.</text>
</comment>
<evidence type="ECO:0000313" key="6">
    <source>
        <dbReference type="Proteomes" id="UP000094025"/>
    </source>
</evidence>
<dbReference type="RefSeq" id="WP_064242044.1">
    <property type="nucleotide sequence ID" value="NZ_LPUX01000055.1"/>
</dbReference>
<evidence type="ECO:0000259" key="4">
    <source>
        <dbReference type="PROSITE" id="PS01124"/>
    </source>
</evidence>
<dbReference type="SMART" id="SM00342">
    <property type="entry name" value="HTH_ARAC"/>
    <property type="match status" value="1"/>
</dbReference>
<dbReference type="AlphaFoldDB" id="A0A178XX70"/>
<evidence type="ECO:0000256" key="3">
    <source>
        <dbReference type="ARBA" id="ARBA00023163"/>
    </source>
</evidence>
<dbReference type="OrthoDB" id="7285481at2"/>
<dbReference type="SUPFAM" id="SSF46689">
    <property type="entry name" value="Homeodomain-like"/>
    <property type="match status" value="2"/>
</dbReference>
<dbReference type="STRING" id="1472378.AU381_10200"/>
<dbReference type="PROSITE" id="PS01124">
    <property type="entry name" value="HTH_ARAC_FAMILY_2"/>
    <property type="match status" value="1"/>
</dbReference>
<evidence type="ECO:0000313" key="5">
    <source>
        <dbReference type="EMBL" id="OAP39908.1"/>
    </source>
</evidence>
<dbReference type="InterPro" id="IPR035418">
    <property type="entry name" value="AraC-bd_2"/>
</dbReference>
<evidence type="ECO:0000256" key="1">
    <source>
        <dbReference type="ARBA" id="ARBA00023015"/>
    </source>
</evidence>
<name>A0A178XX70_9HYPH</name>
<keyword evidence="3" id="KW-0804">Transcription</keyword>
<dbReference type="PANTHER" id="PTHR46796">
    <property type="entry name" value="HTH-TYPE TRANSCRIPTIONAL ACTIVATOR RHAS-RELATED"/>
    <property type="match status" value="1"/>
</dbReference>
<feature type="domain" description="HTH araC/xylS-type" evidence="4">
    <location>
        <begin position="216"/>
        <end position="316"/>
    </location>
</feature>
<dbReference type="Proteomes" id="UP000094025">
    <property type="component" value="Unassembled WGS sequence"/>
</dbReference>
<dbReference type="PROSITE" id="PS00041">
    <property type="entry name" value="HTH_ARAC_FAMILY_1"/>
    <property type="match status" value="1"/>
</dbReference>
<keyword evidence="6" id="KW-1185">Reference proteome</keyword>
<dbReference type="Pfam" id="PF12833">
    <property type="entry name" value="HTH_18"/>
    <property type="match status" value="1"/>
</dbReference>
<reference evidence="5 6" key="1">
    <citation type="journal article" date="2016" name="Int. J. Syst. Evol. Microbiol.">
        <title>Ensifer glycinis sp. nov., an novel rhizobial species associated with Glycine spp.</title>
        <authorList>
            <person name="Yan H."/>
            <person name="Yan J."/>
            <person name="Sui X.H."/>
            <person name="Wang E.T."/>
            <person name="Chen W.X."/>
            <person name="Zhang X.X."/>
            <person name="Chen W.F."/>
        </authorList>
    </citation>
    <scope>NUCLEOTIDE SEQUENCE [LARGE SCALE GENOMIC DNA]</scope>
    <source>
        <strain evidence="5 6">CCBAU 23380</strain>
    </source>
</reference>
<sequence>MKFSYLGDDAEEVSDVLTRCIGPVRVQKPLNTALSYRYEFIAAGRVAFSRATSQGSLSIGQKGEVPKLLVLLPLHGAARVRIGRDDSLISIPGKAAILDGNRLSELQIEEARSHLSFVIDQGEIFRHLSAALERPVHGSIDFTPELDLTTGAGEILFKLSQIMATCLGDNAEIQELPSTLSHLSEGIVNLLVDTVPHRFSAALTEGEWLPSPRHVKRAVDFMHANLSAPISMTDIAEAAGIGVRSLQEGFKRFKGASPISYLAQLRMEAAHRDLLNADQRLSVAEIARKWGFRHMGRFANDYRKSYGCPPSEARRRLPLSDA</sequence>
<gene>
    <name evidence="5" type="ORF">AU381_10200</name>
</gene>
<dbReference type="EMBL" id="LPUX01000055">
    <property type="protein sequence ID" value="OAP39908.1"/>
    <property type="molecule type" value="Genomic_DNA"/>
</dbReference>
<evidence type="ECO:0000256" key="2">
    <source>
        <dbReference type="ARBA" id="ARBA00023125"/>
    </source>
</evidence>
<organism evidence="5 6">
    <name type="scientific">Sinorhizobium glycinis</name>
    <dbReference type="NCBI Taxonomy" id="1472378"/>
    <lineage>
        <taxon>Bacteria</taxon>
        <taxon>Pseudomonadati</taxon>
        <taxon>Pseudomonadota</taxon>
        <taxon>Alphaproteobacteria</taxon>
        <taxon>Hyphomicrobiales</taxon>
        <taxon>Rhizobiaceae</taxon>
        <taxon>Sinorhizobium/Ensifer group</taxon>
        <taxon>Sinorhizobium</taxon>
    </lineage>
</organism>
<dbReference type="GO" id="GO:0043565">
    <property type="term" value="F:sequence-specific DNA binding"/>
    <property type="evidence" value="ECO:0007669"/>
    <property type="project" value="InterPro"/>
</dbReference>
<protein>
    <submittedName>
        <fullName evidence="5">AraC family transcriptional regulator</fullName>
    </submittedName>
</protein>
<dbReference type="InterPro" id="IPR018062">
    <property type="entry name" value="HTH_AraC-typ_CS"/>
</dbReference>
<dbReference type="GO" id="GO:0003700">
    <property type="term" value="F:DNA-binding transcription factor activity"/>
    <property type="evidence" value="ECO:0007669"/>
    <property type="project" value="InterPro"/>
</dbReference>
<dbReference type="InterPro" id="IPR050204">
    <property type="entry name" value="AraC_XylS_family_regulators"/>
</dbReference>